<sequence length="923" mass="103518">MRNYFLLTFLIITSLAFSQNGTVSGVISDKEYNNEPLPYANVLIKDTKTGTSTDFDGKYSLSLEAGNYTLIIGYLGYETVEIPFTLSPGEKKVINYTLAASGVQLQDVVVETTVSKEKESALLQEQQKAVEIKQAIGAQELSRKGISDAATAVTKTSGVTKQEGVKNVFVRGLGDRYNSTSLNGLPLPSEDPEYKNISLKFFPTNIIKNININKTFSSNVYGDVAGANIDIASKELEKKKYLNISLGTGYNSTAINSNFQIADGYNYFGFLENGDNVLPNRSLTTYDFDTSFKTNTKNNIVNSNFSIAAGRKFDLKDNQSLSVFGVVQSSSEYTYKEGKVGQVNATGGNIQDLDFNKSEYNSGQSILGNVKYKMDYGKSISFNTLYIHDNVQSVGDYNGFTRSVNDNPEADNSFIRRQQTNNNNLFTNQLIFDYQFSEKIKTNISLGYNLINGSEPDRRTNSYDFSTSLNSYVIATNSSSLNNRFFSKLKEDDFVGKAEVTYSFNKEEDELLKKITVGVDARKTDRRFDFTQYNFRFGSNDNVIEIDNPDAVFNQQNLDNGVFFIETSRGFNPSTAFNPYFYTGEKKLIAGYLQGTYSVNEKLIVQPGIRFEKIDQIVEWDTNLSSSVNNLTIDPSKINNNYFLPSLNVKYTLSEKNAIRLSAGQTYTYPQFKETAVFVYEGINYTSYGNPYLTASKNTNFDIKYDWYISNKEILSVTGFYKNIQDPINRVKVASAGNDFSYANTDKAFVTGIEIEARKYLLQIESDSRSKDVSIGVNASYLYSEQELKDNPNDKLTILFTNKKDKLEGATPLVINSDISYNFDNAENALTSTVVFNYFYDKIFSLGTSDNQNIVEKSIPTLDFVNKFEIKKYNLNLNLSLKNLLNPNIKLTQESTDNGITTENVVSSYKKGVFVSFGASLNF</sequence>
<accession>A0A6I4IT76</accession>
<gene>
    <name evidence="13" type="ORF">GOQ30_12940</name>
</gene>
<keyword evidence="13" id="KW-0675">Receptor</keyword>
<keyword evidence="2 8" id="KW-0813">Transport</keyword>
<evidence type="ECO:0000256" key="6">
    <source>
        <dbReference type="ARBA" id="ARBA00023136"/>
    </source>
</evidence>
<evidence type="ECO:0000313" key="13">
    <source>
        <dbReference type="EMBL" id="MVO10071.1"/>
    </source>
</evidence>
<evidence type="ECO:0000256" key="8">
    <source>
        <dbReference type="PROSITE-ProRule" id="PRU01360"/>
    </source>
</evidence>
<dbReference type="InterPro" id="IPR037066">
    <property type="entry name" value="Plug_dom_sf"/>
</dbReference>
<name>A0A6I4IT76_9FLAO</name>
<keyword evidence="5 9" id="KW-0798">TonB box</keyword>
<keyword evidence="3 8" id="KW-1134">Transmembrane beta strand</keyword>
<keyword evidence="4 8" id="KW-0812">Transmembrane</keyword>
<dbReference type="Pfam" id="PF13715">
    <property type="entry name" value="CarbopepD_reg_2"/>
    <property type="match status" value="1"/>
</dbReference>
<dbReference type="Pfam" id="PF07715">
    <property type="entry name" value="Plug"/>
    <property type="match status" value="1"/>
</dbReference>
<dbReference type="Gene3D" id="2.170.130.10">
    <property type="entry name" value="TonB-dependent receptor, plug domain"/>
    <property type="match status" value="1"/>
</dbReference>
<feature type="domain" description="TonB-dependent receptor plug" evidence="12">
    <location>
        <begin position="131"/>
        <end position="225"/>
    </location>
</feature>
<feature type="domain" description="TonB-dependent receptor-like beta-barrel" evidence="11">
    <location>
        <begin position="389"/>
        <end position="884"/>
    </location>
</feature>
<evidence type="ECO:0000259" key="11">
    <source>
        <dbReference type="Pfam" id="PF00593"/>
    </source>
</evidence>
<dbReference type="GO" id="GO:0009279">
    <property type="term" value="C:cell outer membrane"/>
    <property type="evidence" value="ECO:0007669"/>
    <property type="project" value="UniProtKB-SubCell"/>
</dbReference>
<dbReference type="InterPro" id="IPR036942">
    <property type="entry name" value="Beta-barrel_TonB_sf"/>
</dbReference>
<dbReference type="PANTHER" id="PTHR40980:SF5">
    <property type="entry name" value="TONB-DEPENDENT RECEPTOR"/>
    <property type="match status" value="1"/>
</dbReference>
<evidence type="ECO:0000256" key="3">
    <source>
        <dbReference type="ARBA" id="ARBA00022452"/>
    </source>
</evidence>
<dbReference type="Proteomes" id="UP000431264">
    <property type="component" value="Unassembled WGS sequence"/>
</dbReference>
<dbReference type="AlphaFoldDB" id="A0A6I4IT76"/>
<protein>
    <submittedName>
        <fullName evidence="13">TonB-dependent receptor plug domain-containing protein</fullName>
    </submittedName>
</protein>
<dbReference type="InterPro" id="IPR008969">
    <property type="entry name" value="CarboxyPept-like_regulatory"/>
</dbReference>
<dbReference type="PROSITE" id="PS52016">
    <property type="entry name" value="TONB_DEPENDENT_REC_3"/>
    <property type="match status" value="1"/>
</dbReference>
<evidence type="ECO:0000256" key="10">
    <source>
        <dbReference type="SAM" id="SignalP"/>
    </source>
</evidence>
<dbReference type="InterPro" id="IPR012910">
    <property type="entry name" value="Plug_dom"/>
</dbReference>
<evidence type="ECO:0000256" key="4">
    <source>
        <dbReference type="ARBA" id="ARBA00022692"/>
    </source>
</evidence>
<evidence type="ECO:0000256" key="5">
    <source>
        <dbReference type="ARBA" id="ARBA00023077"/>
    </source>
</evidence>
<dbReference type="EMBL" id="WQLW01000010">
    <property type="protein sequence ID" value="MVO10071.1"/>
    <property type="molecule type" value="Genomic_DNA"/>
</dbReference>
<evidence type="ECO:0000256" key="7">
    <source>
        <dbReference type="ARBA" id="ARBA00023237"/>
    </source>
</evidence>
<evidence type="ECO:0000256" key="2">
    <source>
        <dbReference type="ARBA" id="ARBA00022448"/>
    </source>
</evidence>
<comment type="similarity">
    <text evidence="8 9">Belongs to the TonB-dependent receptor family.</text>
</comment>
<evidence type="ECO:0000256" key="1">
    <source>
        <dbReference type="ARBA" id="ARBA00004571"/>
    </source>
</evidence>
<evidence type="ECO:0000259" key="12">
    <source>
        <dbReference type="Pfam" id="PF07715"/>
    </source>
</evidence>
<dbReference type="PANTHER" id="PTHR40980">
    <property type="entry name" value="PLUG DOMAIN-CONTAINING PROTEIN"/>
    <property type="match status" value="1"/>
</dbReference>
<keyword evidence="7 8" id="KW-0998">Cell outer membrane</keyword>
<reference evidence="14" key="1">
    <citation type="submission" date="2019-05" db="EMBL/GenBank/DDBJ databases">
        <title>Flavobacterium profundi sp. nov., isolated from a deep-sea seamount.</title>
        <authorList>
            <person name="Zhang D.-C."/>
        </authorList>
    </citation>
    <scope>NUCLEOTIDE SEQUENCE [LARGE SCALE GENOMIC DNA]</scope>
    <source>
        <strain evidence="14">TP390</strain>
    </source>
</reference>
<dbReference type="SUPFAM" id="SSF56935">
    <property type="entry name" value="Porins"/>
    <property type="match status" value="1"/>
</dbReference>
<dbReference type="Gene3D" id="2.60.40.1120">
    <property type="entry name" value="Carboxypeptidase-like, regulatory domain"/>
    <property type="match status" value="1"/>
</dbReference>
<proteinExistence type="inferred from homology"/>
<evidence type="ECO:0000256" key="9">
    <source>
        <dbReference type="RuleBase" id="RU003357"/>
    </source>
</evidence>
<keyword evidence="14" id="KW-1185">Reference proteome</keyword>
<dbReference type="RefSeq" id="WP_140998442.1">
    <property type="nucleotide sequence ID" value="NZ_VDCZ01000010.1"/>
</dbReference>
<organism evidence="13 14">
    <name type="scientific">Flavobacterium profundi</name>
    <dbReference type="NCBI Taxonomy" id="1774945"/>
    <lineage>
        <taxon>Bacteria</taxon>
        <taxon>Pseudomonadati</taxon>
        <taxon>Bacteroidota</taxon>
        <taxon>Flavobacteriia</taxon>
        <taxon>Flavobacteriales</taxon>
        <taxon>Flavobacteriaceae</taxon>
        <taxon>Flavobacterium</taxon>
    </lineage>
</organism>
<dbReference type="InterPro" id="IPR039426">
    <property type="entry name" value="TonB-dep_rcpt-like"/>
</dbReference>
<dbReference type="Gene3D" id="2.40.170.20">
    <property type="entry name" value="TonB-dependent receptor, beta-barrel domain"/>
    <property type="match status" value="1"/>
</dbReference>
<keyword evidence="6 8" id="KW-0472">Membrane</keyword>
<comment type="subcellular location">
    <subcellularLocation>
        <location evidence="1 8">Cell outer membrane</location>
        <topology evidence="1 8">Multi-pass membrane protein</topology>
    </subcellularLocation>
</comment>
<keyword evidence="10" id="KW-0732">Signal</keyword>
<dbReference type="InterPro" id="IPR000531">
    <property type="entry name" value="Beta-barrel_TonB"/>
</dbReference>
<dbReference type="SUPFAM" id="SSF49464">
    <property type="entry name" value="Carboxypeptidase regulatory domain-like"/>
    <property type="match status" value="1"/>
</dbReference>
<comment type="caution">
    <text evidence="13">The sequence shown here is derived from an EMBL/GenBank/DDBJ whole genome shotgun (WGS) entry which is preliminary data.</text>
</comment>
<feature type="signal peptide" evidence="10">
    <location>
        <begin position="1"/>
        <end position="18"/>
    </location>
</feature>
<dbReference type="OrthoDB" id="9768470at2"/>
<feature type="chain" id="PRO_5026213538" evidence="10">
    <location>
        <begin position="19"/>
        <end position="923"/>
    </location>
</feature>
<dbReference type="Pfam" id="PF00593">
    <property type="entry name" value="TonB_dep_Rec_b-barrel"/>
    <property type="match status" value="1"/>
</dbReference>
<evidence type="ECO:0000313" key="14">
    <source>
        <dbReference type="Proteomes" id="UP000431264"/>
    </source>
</evidence>